<accession>A0A2T2N6E1</accession>
<dbReference type="AlphaFoldDB" id="A0A2T2N6E1"/>
<protein>
    <submittedName>
        <fullName evidence="2">Uncharacterized protein</fullName>
    </submittedName>
</protein>
<evidence type="ECO:0000313" key="2">
    <source>
        <dbReference type="EMBL" id="PSN60950.1"/>
    </source>
</evidence>
<feature type="compositionally biased region" description="Basic residues" evidence="1">
    <location>
        <begin position="51"/>
        <end position="61"/>
    </location>
</feature>
<name>A0A2T2N6E1_CORCC</name>
<evidence type="ECO:0000256" key="1">
    <source>
        <dbReference type="SAM" id="MobiDB-lite"/>
    </source>
</evidence>
<dbReference type="EMBL" id="KZ678146">
    <property type="protein sequence ID" value="PSN60950.1"/>
    <property type="molecule type" value="Genomic_DNA"/>
</dbReference>
<proteinExistence type="predicted"/>
<keyword evidence="3" id="KW-1185">Reference proteome</keyword>
<dbReference type="Proteomes" id="UP000240883">
    <property type="component" value="Unassembled WGS sequence"/>
</dbReference>
<feature type="region of interest" description="Disordered" evidence="1">
    <location>
        <begin position="24"/>
        <end position="83"/>
    </location>
</feature>
<evidence type="ECO:0000313" key="3">
    <source>
        <dbReference type="Proteomes" id="UP000240883"/>
    </source>
</evidence>
<sequence length="153" mass="16767">MARGDLHLIRFAPHRTAPLRLAAVAPPTQPPPSQLPHLPSKGRQTGGQTALRHREHRHGHRMASDRIGSAYSHEGTGKGQPSKTYPINCTSVSAQPIYPSFSTSFLFFSRPFPLHRTSPWVLPFPFLASDIPPPGLRAILRYPLTPPPSSGMA</sequence>
<reference evidence="2 3" key="1">
    <citation type="journal article" date="2018" name="Front. Microbiol.">
        <title>Genome-Wide Analysis of Corynespora cassiicola Leaf Fall Disease Putative Effectors.</title>
        <authorList>
            <person name="Lopez D."/>
            <person name="Ribeiro S."/>
            <person name="Label P."/>
            <person name="Fumanal B."/>
            <person name="Venisse J.S."/>
            <person name="Kohler A."/>
            <person name="de Oliveira R.R."/>
            <person name="Labutti K."/>
            <person name="Lipzen A."/>
            <person name="Lail K."/>
            <person name="Bauer D."/>
            <person name="Ohm R.A."/>
            <person name="Barry K.W."/>
            <person name="Spatafora J."/>
            <person name="Grigoriev I.V."/>
            <person name="Martin F.M."/>
            <person name="Pujade-Renaud V."/>
        </authorList>
    </citation>
    <scope>NUCLEOTIDE SEQUENCE [LARGE SCALE GENOMIC DNA]</scope>
    <source>
        <strain evidence="2 3">Philippines</strain>
    </source>
</reference>
<organism evidence="2 3">
    <name type="scientific">Corynespora cassiicola Philippines</name>
    <dbReference type="NCBI Taxonomy" id="1448308"/>
    <lineage>
        <taxon>Eukaryota</taxon>
        <taxon>Fungi</taxon>
        <taxon>Dikarya</taxon>
        <taxon>Ascomycota</taxon>
        <taxon>Pezizomycotina</taxon>
        <taxon>Dothideomycetes</taxon>
        <taxon>Pleosporomycetidae</taxon>
        <taxon>Pleosporales</taxon>
        <taxon>Corynesporascaceae</taxon>
        <taxon>Corynespora</taxon>
    </lineage>
</organism>
<gene>
    <name evidence="2" type="ORF">BS50DRAFT_578765</name>
</gene>